<evidence type="ECO:0000259" key="2">
    <source>
        <dbReference type="Pfam" id="PF09364"/>
    </source>
</evidence>
<dbReference type="InterPro" id="IPR018970">
    <property type="entry name" value="Xul5P/Fru6P_PKetolase_N"/>
</dbReference>
<evidence type="ECO:0000313" key="3">
    <source>
        <dbReference type="EMBL" id="GMA36315.1"/>
    </source>
</evidence>
<dbReference type="Pfam" id="PF09364">
    <property type="entry name" value="XFP_N"/>
    <property type="match status" value="1"/>
</dbReference>
<dbReference type="RefSeq" id="WP_284328497.1">
    <property type="nucleotide sequence ID" value="NZ_BSUN01000001.1"/>
</dbReference>
<protein>
    <recommendedName>
        <fullName evidence="2">Xylulose 5-phosphate/Fructose 6-phosphate phosphoketolase N-terminal domain-containing protein</fullName>
    </recommendedName>
</protein>
<feature type="domain" description="Xylulose 5-phosphate/Fructose 6-phosphate phosphoketolase N-terminal" evidence="2">
    <location>
        <begin position="38"/>
        <end position="146"/>
    </location>
</feature>
<organism evidence="3 4">
    <name type="scientific">Demequina litorisediminis</name>
    <dbReference type="NCBI Taxonomy" id="1849022"/>
    <lineage>
        <taxon>Bacteria</taxon>
        <taxon>Bacillati</taxon>
        <taxon>Actinomycetota</taxon>
        <taxon>Actinomycetes</taxon>
        <taxon>Micrococcales</taxon>
        <taxon>Demequinaceae</taxon>
        <taxon>Demequina</taxon>
    </lineage>
</organism>
<comment type="caution">
    <text evidence="3">The sequence shown here is derived from an EMBL/GenBank/DDBJ whole genome shotgun (WGS) entry which is preliminary data.</text>
</comment>
<reference evidence="4" key="1">
    <citation type="journal article" date="2019" name="Int. J. Syst. Evol. Microbiol.">
        <title>The Global Catalogue of Microorganisms (GCM) 10K type strain sequencing project: providing services to taxonomists for standard genome sequencing and annotation.</title>
        <authorList>
            <consortium name="The Broad Institute Genomics Platform"/>
            <consortium name="The Broad Institute Genome Sequencing Center for Infectious Disease"/>
            <person name="Wu L."/>
            <person name="Ma J."/>
        </authorList>
    </citation>
    <scope>NUCLEOTIDE SEQUENCE [LARGE SCALE GENOMIC DNA]</scope>
    <source>
        <strain evidence="4">NBRC 112299</strain>
    </source>
</reference>
<evidence type="ECO:0000313" key="4">
    <source>
        <dbReference type="Proteomes" id="UP001157125"/>
    </source>
</evidence>
<accession>A0ABQ6IG90</accession>
<keyword evidence="4" id="KW-1185">Reference proteome</keyword>
<evidence type="ECO:0000256" key="1">
    <source>
        <dbReference type="SAM" id="MobiDB-lite"/>
    </source>
</evidence>
<gene>
    <name evidence="3" type="ORF">GCM10025876_25190</name>
</gene>
<dbReference type="EMBL" id="BSUN01000001">
    <property type="protein sequence ID" value="GMA36315.1"/>
    <property type="molecule type" value="Genomic_DNA"/>
</dbReference>
<dbReference type="Proteomes" id="UP001157125">
    <property type="component" value="Unassembled WGS sequence"/>
</dbReference>
<name>A0ABQ6IG90_9MICO</name>
<dbReference type="Gene3D" id="3.40.50.970">
    <property type="match status" value="1"/>
</dbReference>
<feature type="compositionally biased region" description="Basic and acidic residues" evidence="1">
    <location>
        <begin position="142"/>
        <end position="161"/>
    </location>
</feature>
<feature type="region of interest" description="Disordered" evidence="1">
    <location>
        <begin position="142"/>
        <end position="167"/>
    </location>
</feature>
<proteinExistence type="predicted"/>
<sequence length="167" mass="18576">MAHRSRPRSSLAKTDPHVLVVPVLTERQFADIDVFDAHSASLLRPEYHGVVLPFMYAPLSEPFDETIEREDLLRASGYGTYTVDVDFSTDDALDVHRHLAVLLEDLCGEIAQNKADAAARVLLGAPLWPLVTVRAPETWDPERHLSADDARDGAGARREPSVRVARR</sequence>